<dbReference type="GO" id="GO:0050909">
    <property type="term" value="P:sensory perception of taste"/>
    <property type="evidence" value="ECO:0007669"/>
    <property type="project" value="InterPro"/>
</dbReference>
<evidence type="ECO:0000313" key="7">
    <source>
        <dbReference type="EMBL" id="KAJ9601691.1"/>
    </source>
</evidence>
<keyword evidence="2 6" id="KW-1003">Cell membrane</keyword>
<evidence type="ECO:0000256" key="1">
    <source>
        <dbReference type="ARBA" id="ARBA00004651"/>
    </source>
</evidence>
<evidence type="ECO:0000256" key="5">
    <source>
        <dbReference type="ARBA" id="ARBA00023136"/>
    </source>
</evidence>
<keyword evidence="6" id="KW-0807">Transducer</keyword>
<keyword evidence="4 6" id="KW-1133">Transmembrane helix</keyword>
<organism evidence="7 8">
    <name type="scientific">Diploptera punctata</name>
    <name type="common">Pacific beetle cockroach</name>
    <dbReference type="NCBI Taxonomy" id="6984"/>
    <lineage>
        <taxon>Eukaryota</taxon>
        <taxon>Metazoa</taxon>
        <taxon>Ecdysozoa</taxon>
        <taxon>Arthropoda</taxon>
        <taxon>Hexapoda</taxon>
        <taxon>Insecta</taxon>
        <taxon>Pterygota</taxon>
        <taxon>Neoptera</taxon>
        <taxon>Polyneoptera</taxon>
        <taxon>Dictyoptera</taxon>
        <taxon>Blattodea</taxon>
        <taxon>Blaberoidea</taxon>
        <taxon>Blaberidae</taxon>
        <taxon>Diplopterinae</taxon>
        <taxon>Diploptera</taxon>
    </lineage>
</organism>
<evidence type="ECO:0000256" key="2">
    <source>
        <dbReference type="ARBA" id="ARBA00022475"/>
    </source>
</evidence>
<comment type="caution">
    <text evidence="7">The sequence shown here is derived from an EMBL/GenBank/DDBJ whole genome shotgun (WGS) entry which is preliminary data.</text>
</comment>
<name>A0AAD8ETH0_DIPPU</name>
<feature type="transmembrane region" description="Helical" evidence="6">
    <location>
        <begin position="48"/>
        <end position="68"/>
    </location>
</feature>
<feature type="transmembrane region" description="Helical" evidence="6">
    <location>
        <begin position="12"/>
        <end position="28"/>
    </location>
</feature>
<evidence type="ECO:0000256" key="3">
    <source>
        <dbReference type="ARBA" id="ARBA00022692"/>
    </source>
</evidence>
<sequence>MGKLVIISVIKPFYYISRFMGLFTFSITKSRSDNVDIIDDSLSKNVVAMIWTSIITVVIAGAFVYSVFHATGSAMSLENSAKNAVEAILTLQFSYLTSAEFFASFSRMEVSIMNEKSYSSKTNNKTPECRITPLDDNVIYVFDNSVNFKRQQNHMLIHHFRGVYGNIYNAVKFINSMYGPYILAETLNNFFTSIEACAFVYQRMSQPHRTMFEFISSLGWAIFFLSKQVSITLSCHMVSTQTKTLMDHIQNLLLIHPIKDEFLQQLRLFKSQLSKNKIEFTAFGVFTLSISVLLTFVASAFAQILFIVQLKLI</sequence>
<dbReference type="EMBL" id="JASPKZ010000005">
    <property type="protein sequence ID" value="KAJ9601691.1"/>
    <property type="molecule type" value="Genomic_DNA"/>
</dbReference>
<comment type="caution">
    <text evidence="6">Lacks conserved residue(s) required for the propagation of feature annotation.</text>
</comment>
<comment type="similarity">
    <text evidence="6">Belongs to the insect chemoreceptor superfamily. Gustatory receptor (GR) family.</text>
</comment>
<accession>A0AAD8ETH0</accession>
<keyword evidence="5 6" id="KW-0472">Membrane</keyword>
<protein>
    <recommendedName>
        <fullName evidence="6">Gustatory receptor</fullName>
    </recommendedName>
</protein>
<dbReference type="GO" id="GO:0005886">
    <property type="term" value="C:plasma membrane"/>
    <property type="evidence" value="ECO:0007669"/>
    <property type="project" value="UniProtKB-SubCell"/>
</dbReference>
<reference evidence="7" key="2">
    <citation type="submission" date="2023-05" db="EMBL/GenBank/DDBJ databases">
        <authorList>
            <person name="Fouks B."/>
        </authorList>
    </citation>
    <scope>NUCLEOTIDE SEQUENCE</scope>
    <source>
        <strain evidence="7">Stay&amp;Tobe</strain>
        <tissue evidence="7">Testes</tissue>
    </source>
</reference>
<keyword evidence="3 6" id="KW-0812">Transmembrane</keyword>
<gene>
    <name evidence="7" type="ORF">L9F63_000162</name>
</gene>
<proteinExistence type="inferred from homology"/>
<comment type="function">
    <text evidence="6">Gustatory receptor which mediates acceptance or avoidance behavior, depending on its substrates.</text>
</comment>
<dbReference type="AlphaFoldDB" id="A0AAD8ETH0"/>
<dbReference type="GO" id="GO:0007165">
    <property type="term" value="P:signal transduction"/>
    <property type="evidence" value="ECO:0007669"/>
    <property type="project" value="UniProtKB-KW"/>
</dbReference>
<keyword evidence="6" id="KW-0675">Receptor</keyword>
<dbReference type="Pfam" id="PF08395">
    <property type="entry name" value="7tm_7"/>
    <property type="match status" value="1"/>
</dbReference>
<dbReference type="InterPro" id="IPR013604">
    <property type="entry name" value="7TM_chemorcpt"/>
</dbReference>
<evidence type="ECO:0000256" key="6">
    <source>
        <dbReference type="RuleBase" id="RU363108"/>
    </source>
</evidence>
<dbReference type="Proteomes" id="UP001233999">
    <property type="component" value="Unassembled WGS sequence"/>
</dbReference>
<comment type="subcellular location">
    <subcellularLocation>
        <location evidence="1 6">Cell membrane</location>
        <topology evidence="1 6">Multi-pass membrane protein</topology>
    </subcellularLocation>
</comment>
<evidence type="ECO:0000256" key="4">
    <source>
        <dbReference type="ARBA" id="ARBA00022989"/>
    </source>
</evidence>
<reference evidence="7" key="1">
    <citation type="journal article" date="2023" name="IScience">
        <title>Live-bearing cockroach genome reveals convergent evolutionary mechanisms linked to viviparity in insects and beyond.</title>
        <authorList>
            <person name="Fouks B."/>
            <person name="Harrison M.C."/>
            <person name="Mikhailova A.A."/>
            <person name="Marchal E."/>
            <person name="English S."/>
            <person name="Carruthers M."/>
            <person name="Jennings E.C."/>
            <person name="Chiamaka E.L."/>
            <person name="Frigard R.A."/>
            <person name="Pippel M."/>
            <person name="Attardo G.M."/>
            <person name="Benoit J.B."/>
            <person name="Bornberg-Bauer E."/>
            <person name="Tobe S.S."/>
        </authorList>
    </citation>
    <scope>NUCLEOTIDE SEQUENCE</scope>
    <source>
        <strain evidence="7">Stay&amp;Tobe</strain>
    </source>
</reference>
<evidence type="ECO:0000313" key="8">
    <source>
        <dbReference type="Proteomes" id="UP001233999"/>
    </source>
</evidence>
<feature type="transmembrane region" description="Helical" evidence="6">
    <location>
        <begin position="280"/>
        <end position="308"/>
    </location>
</feature>
<keyword evidence="8" id="KW-1185">Reference proteome</keyword>